<gene>
    <name evidence="1" type="ORF">Tco_0771744</name>
</gene>
<reference evidence="1" key="1">
    <citation type="journal article" date="2022" name="Int. J. Mol. Sci.">
        <title>Draft Genome of Tanacetum Coccineum: Genomic Comparison of Closely Related Tanacetum-Family Plants.</title>
        <authorList>
            <person name="Yamashiro T."/>
            <person name="Shiraishi A."/>
            <person name="Nakayama K."/>
            <person name="Satake H."/>
        </authorList>
    </citation>
    <scope>NUCLEOTIDE SEQUENCE</scope>
</reference>
<dbReference type="EMBL" id="BQNB010011325">
    <property type="protein sequence ID" value="GJS89108.1"/>
    <property type="molecule type" value="Genomic_DNA"/>
</dbReference>
<evidence type="ECO:0000313" key="2">
    <source>
        <dbReference type="Proteomes" id="UP001151760"/>
    </source>
</evidence>
<name>A0ABQ4ZJY5_9ASTR</name>
<reference evidence="1" key="2">
    <citation type="submission" date="2022-01" db="EMBL/GenBank/DDBJ databases">
        <authorList>
            <person name="Yamashiro T."/>
            <person name="Shiraishi A."/>
            <person name="Satake H."/>
            <person name="Nakayama K."/>
        </authorList>
    </citation>
    <scope>NUCLEOTIDE SEQUENCE</scope>
</reference>
<protein>
    <submittedName>
        <fullName evidence="1">Uncharacterized protein</fullName>
    </submittedName>
</protein>
<keyword evidence="2" id="KW-1185">Reference proteome</keyword>
<accession>A0ABQ4ZJY5</accession>
<organism evidence="1 2">
    <name type="scientific">Tanacetum coccineum</name>
    <dbReference type="NCBI Taxonomy" id="301880"/>
    <lineage>
        <taxon>Eukaryota</taxon>
        <taxon>Viridiplantae</taxon>
        <taxon>Streptophyta</taxon>
        <taxon>Embryophyta</taxon>
        <taxon>Tracheophyta</taxon>
        <taxon>Spermatophyta</taxon>
        <taxon>Magnoliopsida</taxon>
        <taxon>eudicotyledons</taxon>
        <taxon>Gunneridae</taxon>
        <taxon>Pentapetalae</taxon>
        <taxon>asterids</taxon>
        <taxon>campanulids</taxon>
        <taxon>Asterales</taxon>
        <taxon>Asteraceae</taxon>
        <taxon>Asteroideae</taxon>
        <taxon>Anthemideae</taxon>
        <taxon>Anthemidinae</taxon>
        <taxon>Tanacetum</taxon>
    </lineage>
</organism>
<evidence type="ECO:0000313" key="1">
    <source>
        <dbReference type="EMBL" id="GJS89108.1"/>
    </source>
</evidence>
<sequence>MPLYEACSEQEFEHACFRQGLEELQIRSSSWIHVIWFDPQFVGGSFAVRGNVNSRLVTPNQKYYEVLAVNLLPLLRMNMQMGDDVFVANREGSPIHQLHIDLELGFTNVKGHITAEPSERSLRRLRRQVEELVFLGHVSFEPSTRFTVEVLVSLALDPWMDYKWTSLNLGEPVSRNGPNRIAYVLTRVGTSLENYERELHGEGHVGMTDMRTLKLLLQAILFSGPIYEESSGCLLRWCQLYAKFQWGQLLSRFLVGDHVKAWDQKLCQAEFAHNHAVNRSIGFSPFQKVQDFVEGLHEVHKAVRDNLHLLPYHGDSSDDDPVVNSRANFVYPGENDAGPSIEEREYFILEARIGPEERPFHSISPSIGTNPEGGIRFLFIPSTLMSSVTNISLRNSVLFLFFSSAVNQKVASSGGGGRPSLFAWLRTHWNFAIKLCNNTSYDLPDFFDARA</sequence>
<proteinExistence type="predicted"/>
<comment type="caution">
    <text evidence="1">The sequence shown here is derived from an EMBL/GenBank/DDBJ whole genome shotgun (WGS) entry which is preliminary data.</text>
</comment>
<dbReference type="Proteomes" id="UP001151760">
    <property type="component" value="Unassembled WGS sequence"/>
</dbReference>